<accession>A0A955LL51</accession>
<organism evidence="1 2">
    <name type="scientific">candidate division WWE3 bacterium</name>
    <dbReference type="NCBI Taxonomy" id="2053526"/>
    <lineage>
        <taxon>Bacteria</taxon>
        <taxon>Katanobacteria</taxon>
    </lineage>
</organism>
<dbReference type="Proteomes" id="UP000751518">
    <property type="component" value="Unassembled WGS sequence"/>
</dbReference>
<evidence type="ECO:0000313" key="2">
    <source>
        <dbReference type="Proteomes" id="UP000751518"/>
    </source>
</evidence>
<comment type="caution">
    <text evidence="1">The sequence shown here is derived from an EMBL/GenBank/DDBJ whole genome shotgun (WGS) entry which is preliminary data.</text>
</comment>
<name>A0A955LL51_UNCKA</name>
<gene>
    <name evidence="1" type="ORF">KC614_03390</name>
</gene>
<protein>
    <submittedName>
        <fullName evidence="1">Uncharacterized protein</fullName>
    </submittedName>
</protein>
<evidence type="ECO:0000313" key="1">
    <source>
        <dbReference type="EMBL" id="MCA9392219.1"/>
    </source>
</evidence>
<dbReference type="AlphaFoldDB" id="A0A955LL51"/>
<sequence length="156" mass="17568">MALLNSGRRFECTPSSPREDEIQKIDFRVLDRDKPELGRIAVQLKSRPMEDQEIAKILSTGIVPLEVIADNLETAIGKDGIIQNEEEAQAILAEITLAIDEYGQFIRSKILSSPREPTNTQLLEFISSVKDKIKELYAKINEQRFGSNGPRVFNPV</sequence>
<reference evidence="1" key="2">
    <citation type="journal article" date="2021" name="Microbiome">
        <title>Successional dynamics and alternative stable states in a saline activated sludge microbial community over 9 years.</title>
        <authorList>
            <person name="Wang Y."/>
            <person name="Ye J."/>
            <person name="Ju F."/>
            <person name="Liu L."/>
            <person name="Boyd J.A."/>
            <person name="Deng Y."/>
            <person name="Parks D.H."/>
            <person name="Jiang X."/>
            <person name="Yin X."/>
            <person name="Woodcroft B.J."/>
            <person name="Tyson G.W."/>
            <person name="Hugenholtz P."/>
            <person name="Polz M.F."/>
            <person name="Zhang T."/>
        </authorList>
    </citation>
    <scope>NUCLEOTIDE SEQUENCE</scope>
    <source>
        <strain evidence="1">HKST-UBA03</strain>
    </source>
</reference>
<proteinExistence type="predicted"/>
<dbReference type="EMBL" id="JAGQKZ010000028">
    <property type="protein sequence ID" value="MCA9392219.1"/>
    <property type="molecule type" value="Genomic_DNA"/>
</dbReference>
<reference evidence="1" key="1">
    <citation type="submission" date="2020-04" db="EMBL/GenBank/DDBJ databases">
        <authorList>
            <person name="Zhang T."/>
        </authorList>
    </citation>
    <scope>NUCLEOTIDE SEQUENCE</scope>
    <source>
        <strain evidence="1">HKST-UBA03</strain>
    </source>
</reference>